<sequence length="125" mass="13738">MALRNILVVSLGGIIGSLLRWLISLPTHENGRPGGTLIVNFIGAGILIYALNYFQAHPNPRWWWRPAIASGFCGGFTTYSAFAVQIQGYLAENEYGAATLYVLVSLIGTYVVMTVISLIYKRATR</sequence>
<reference evidence="9" key="1">
    <citation type="submission" date="2020-05" db="EMBL/GenBank/DDBJ databases">
        <authorList>
            <person name="Chiriac C."/>
            <person name="Salcher M."/>
            <person name="Ghai R."/>
            <person name="Kavagutti S V."/>
        </authorList>
    </citation>
    <scope>NUCLEOTIDE SEQUENCE</scope>
</reference>
<evidence type="ECO:0000313" key="12">
    <source>
        <dbReference type="EMBL" id="CAB5021324.1"/>
    </source>
</evidence>
<evidence type="ECO:0000313" key="9">
    <source>
        <dbReference type="EMBL" id="CAB4539746.1"/>
    </source>
</evidence>
<feature type="transmembrane region" description="Helical" evidence="8">
    <location>
        <begin position="98"/>
        <end position="120"/>
    </location>
</feature>
<feature type="transmembrane region" description="Helical" evidence="8">
    <location>
        <begin position="7"/>
        <end position="23"/>
    </location>
</feature>
<keyword evidence="4 8" id="KW-1133">Transmembrane helix</keyword>
<dbReference type="PANTHER" id="PTHR28259:SF1">
    <property type="entry name" value="FLUORIDE EXPORT PROTEIN 1-RELATED"/>
    <property type="match status" value="1"/>
</dbReference>
<name>A0A6J6BLB3_9ZZZZ</name>
<proteinExistence type="inferred from homology"/>
<comment type="subcellular location">
    <subcellularLocation>
        <location evidence="1">Cell membrane</location>
        <topology evidence="1">Multi-pass membrane protein</topology>
    </subcellularLocation>
</comment>
<evidence type="ECO:0000256" key="4">
    <source>
        <dbReference type="ARBA" id="ARBA00022989"/>
    </source>
</evidence>
<feature type="transmembrane region" description="Helical" evidence="8">
    <location>
        <begin position="66"/>
        <end position="86"/>
    </location>
</feature>
<evidence type="ECO:0000313" key="11">
    <source>
        <dbReference type="EMBL" id="CAB4731281.1"/>
    </source>
</evidence>
<keyword evidence="5 8" id="KW-0472">Membrane</keyword>
<dbReference type="GO" id="GO:0005886">
    <property type="term" value="C:plasma membrane"/>
    <property type="evidence" value="ECO:0007669"/>
    <property type="project" value="UniProtKB-SubCell"/>
</dbReference>
<dbReference type="EMBL" id="CAEZSC010000065">
    <property type="protein sequence ID" value="CAB4539746.1"/>
    <property type="molecule type" value="Genomic_DNA"/>
</dbReference>
<evidence type="ECO:0000256" key="5">
    <source>
        <dbReference type="ARBA" id="ARBA00023136"/>
    </source>
</evidence>
<dbReference type="GO" id="GO:1903425">
    <property type="term" value="F:fluoride transmembrane transporter activity"/>
    <property type="evidence" value="ECO:0007669"/>
    <property type="project" value="TreeGrafter"/>
</dbReference>
<evidence type="ECO:0000256" key="2">
    <source>
        <dbReference type="ARBA" id="ARBA00022475"/>
    </source>
</evidence>
<evidence type="ECO:0000313" key="10">
    <source>
        <dbReference type="EMBL" id="CAB4581492.1"/>
    </source>
</evidence>
<dbReference type="Pfam" id="PF02537">
    <property type="entry name" value="CRCB"/>
    <property type="match status" value="1"/>
</dbReference>
<dbReference type="EMBL" id="CAFBPI010000076">
    <property type="protein sequence ID" value="CAB5021324.1"/>
    <property type="molecule type" value="Genomic_DNA"/>
</dbReference>
<protein>
    <submittedName>
        <fullName evidence="9">Unannotated protein</fullName>
    </submittedName>
</protein>
<dbReference type="InterPro" id="IPR003691">
    <property type="entry name" value="FluC"/>
</dbReference>
<keyword evidence="2" id="KW-1003">Cell membrane</keyword>
<dbReference type="PANTHER" id="PTHR28259">
    <property type="entry name" value="FLUORIDE EXPORT PROTEIN 1-RELATED"/>
    <property type="match status" value="1"/>
</dbReference>
<evidence type="ECO:0000256" key="8">
    <source>
        <dbReference type="SAM" id="Phobius"/>
    </source>
</evidence>
<accession>A0A6J6BLB3</accession>
<evidence type="ECO:0000256" key="1">
    <source>
        <dbReference type="ARBA" id="ARBA00004651"/>
    </source>
</evidence>
<feature type="transmembrane region" description="Helical" evidence="8">
    <location>
        <begin position="35"/>
        <end position="54"/>
    </location>
</feature>
<organism evidence="9">
    <name type="scientific">freshwater metagenome</name>
    <dbReference type="NCBI Taxonomy" id="449393"/>
    <lineage>
        <taxon>unclassified sequences</taxon>
        <taxon>metagenomes</taxon>
        <taxon>ecological metagenomes</taxon>
    </lineage>
</organism>
<dbReference type="EMBL" id="CAEZYL010000108">
    <property type="protein sequence ID" value="CAB4731281.1"/>
    <property type="molecule type" value="Genomic_DNA"/>
</dbReference>
<comment type="catalytic activity">
    <reaction evidence="7">
        <text>fluoride(in) = fluoride(out)</text>
        <dbReference type="Rhea" id="RHEA:76159"/>
        <dbReference type="ChEBI" id="CHEBI:17051"/>
    </reaction>
    <physiologicalReaction direction="left-to-right" evidence="7">
        <dbReference type="Rhea" id="RHEA:76160"/>
    </physiologicalReaction>
</comment>
<dbReference type="EMBL" id="CAEZUD010000001">
    <property type="protein sequence ID" value="CAB4581492.1"/>
    <property type="molecule type" value="Genomic_DNA"/>
</dbReference>
<keyword evidence="3 8" id="KW-0812">Transmembrane</keyword>
<dbReference type="AlphaFoldDB" id="A0A6J6BLB3"/>
<evidence type="ECO:0000256" key="3">
    <source>
        <dbReference type="ARBA" id="ARBA00022692"/>
    </source>
</evidence>
<evidence type="ECO:0000256" key="7">
    <source>
        <dbReference type="ARBA" id="ARBA00035585"/>
    </source>
</evidence>
<evidence type="ECO:0000256" key="6">
    <source>
        <dbReference type="ARBA" id="ARBA00035120"/>
    </source>
</evidence>
<comment type="similarity">
    <text evidence="6">Belongs to the fluoride channel Fluc/FEX (TC 1.A.43) family.</text>
</comment>
<gene>
    <name evidence="9" type="ORF">UFOPK1380_00977</name>
    <name evidence="10" type="ORF">UFOPK1778_00003</name>
    <name evidence="11" type="ORF">UFOPK2689_01189</name>
    <name evidence="12" type="ORF">UFOPK4095_01028</name>
</gene>
<dbReference type="HAMAP" id="MF_00454">
    <property type="entry name" value="FluC"/>
    <property type="match status" value="1"/>
</dbReference>